<dbReference type="Proteomes" id="UP001066276">
    <property type="component" value="Chromosome 3_2"/>
</dbReference>
<dbReference type="EMBL" id="JANPWB010000006">
    <property type="protein sequence ID" value="KAJ1175687.1"/>
    <property type="molecule type" value="Genomic_DNA"/>
</dbReference>
<organism evidence="2 3">
    <name type="scientific">Pleurodeles waltl</name>
    <name type="common">Iberian ribbed newt</name>
    <dbReference type="NCBI Taxonomy" id="8319"/>
    <lineage>
        <taxon>Eukaryota</taxon>
        <taxon>Metazoa</taxon>
        <taxon>Chordata</taxon>
        <taxon>Craniata</taxon>
        <taxon>Vertebrata</taxon>
        <taxon>Euteleostomi</taxon>
        <taxon>Amphibia</taxon>
        <taxon>Batrachia</taxon>
        <taxon>Caudata</taxon>
        <taxon>Salamandroidea</taxon>
        <taxon>Salamandridae</taxon>
        <taxon>Pleurodelinae</taxon>
        <taxon>Pleurodeles</taxon>
    </lineage>
</organism>
<comment type="caution">
    <text evidence="2">The sequence shown here is derived from an EMBL/GenBank/DDBJ whole genome shotgun (WGS) entry which is preliminary data.</text>
</comment>
<keyword evidence="3" id="KW-1185">Reference proteome</keyword>
<gene>
    <name evidence="2" type="ORF">NDU88_000974</name>
</gene>
<proteinExistence type="predicted"/>
<sequence length="155" mass="16802">MQYGACPRWRSARTCPLALRRLDPEKCLAAHWWEALEAPPHCEAPPGVFCRSAAAGSGLCRSRGKSWARPRSRGGAAERRKRRPGPQYGPLPSSPSERGTEGLRAWGLTLGPISAAGPGAWRVERPEGEGHSLMFCRTSSGRRGLFTLAPWSGAL</sequence>
<evidence type="ECO:0000313" key="2">
    <source>
        <dbReference type="EMBL" id="KAJ1175687.1"/>
    </source>
</evidence>
<protein>
    <submittedName>
        <fullName evidence="2">Uncharacterized protein</fullName>
    </submittedName>
</protein>
<accession>A0AAV7TGH7</accession>
<feature type="compositionally biased region" description="Basic residues" evidence="1">
    <location>
        <begin position="62"/>
        <end position="72"/>
    </location>
</feature>
<reference evidence="2" key="1">
    <citation type="journal article" date="2022" name="bioRxiv">
        <title>Sequencing and chromosome-scale assembly of the giantPleurodeles waltlgenome.</title>
        <authorList>
            <person name="Brown T."/>
            <person name="Elewa A."/>
            <person name="Iarovenko S."/>
            <person name="Subramanian E."/>
            <person name="Araus A.J."/>
            <person name="Petzold A."/>
            <person name="Susuki M."/>
            <person name="Suzuki K.-i.T."/>
            <person name="Hayashi T."/>
            <person name="Toyoda A."/>
            <person name="Oliveira C."/>
            <person name="Osipova E."/>
            <person name="Leigh N.D."/>
            <person name="Simon A."/>
            <person name="Yun M.H."/>
        </authorList>
    </citation>
    <scope>NUCLEOTIDE SEQUENCE</scope>
    <source>
        <strain evidence="2">20211129_DDA</strain>
        <tissue evidence="2">Liver</tissue>
    </source>
</reference>
<feature type="region of interest" description="Disordered" evidence="1">
    <location>
        <begin position="58"/>
        <end position="103"/>
    </location>
</feature>
<evidence type="ECO:0000313" key="3">
    <source>
        <dbReference type="Proteomes" id="UP001066276"/>
    </source>
</evidence>
<evidence type="ECO:0000256" key="1">
    <source>
        <dbReference type="SAM" id="MobiDB-lite"/>
    </source>
</evidence>
<name>A0AAV7TGH7_PLEWA</name>
<dbReference type="AlphaFoldDB" id="A0AAV7TGH7"/>